<dbReference type="EMBL" id="JBHSBY010000033">
    <property type="protein sequence ID" value="MFC4196389.1"/>
    <property type="molecule type" value="Genomic_DNA"/>
</dbReference>
<feature type="domain" description="NAD-dependent epimerase/dehydratase" evidence="1">
    <location>
        <begin position="5"/>
        <end position="208"/>
    </location>
</feature>
<dbReference type="Pfam" id="PF01370">
    <property type="entry name" value="Epimerase"/>
    <property type="match status" value="1"/>
</dbReference>
<name>A0ABV8NL76_9SPHI</name>
<evidence type="ECO:0000259" key="1">
    <source>
        <dbReference type="Pfam" id="PF01370"/>
    </source>
</evidence>
<evidence type="ECO:0000313" key="2">
    <source>
        <dbReference type="EMBL" id="MFC4196389.1"/>
    </source>
</evidence>
<dbReference type="SUPFAM" id="SSF51735">
    <property type="entry name" value="NAD(P)-binding Rossmann-fold domains"/>
    <property type="match status" value="1"/>
</dbReference>
<sequence>MNLEVLITGATGFVGMNLIPYLNKLSIGTKALNRSDLFRDVKFDNTDAIIHLAGKAHDIKKASNPEEYYKVNFELTKKLYDDFLKSDARKFIFISSVKAAADIVDGILSEDQVPNPKTDYGKSKLMAEEYIQVQPLPVGKSYYILRPCMIHGPGNKGNLNLLYSFIQKGIPYPLASFENKRSFLSIENLCFVIAKIIEDEIPSGIYHIADDESLSTSDVVRILAASLEKRPKLWAIPRKLISGLAKIGDILKLPLSTERLNKLTENYVVNNDKIKKALKTELPVSSQGGLSATAKSFGNI</sequence>
<comment type="caution">
    <text evidence="2">The sequence shown here is derived from an EMBL/GenBank/DDBJ whole genome shotgun (WGS) entry which is preliminary data.</text>
</comment>
<organism evidence="2 3">
    <name type="scientific">Pedobacter jamesrossensis</name>
    <dbReference type="NCBI Taxonomy" id="1908238"/>
    <lineage>
        <taxon>Bacteria</taxon>
        <taxon>Pseudomonadati</taxon>
        <taxon>Bacteroidota</taxon>
        <taxon>Sphingobacteriia</taxon>
        <taxon>Sphingobacteriales</taxon>
        <taxon>Sphingobacteriaceae</taxon>
        <taxon>Pedobacter</taxon>
    </lineage>
</organism>
<dbReference type="Gene3D" id="3.40.50.720">
    <property type="entry name" value="NAD(P)-binding Rossmann-like Domain"/>
    <property type="match status" value="1"/>
</dbReference>
<dbReference type="PANTHER" id="PTHR43245:SF58">
    <property type="entry name" value="BLL5923 PROTEIN"/>
    <property type="match status" value="1"/>
</dbReference>
<dbReference type="RefSeq" id="WP_378959718.1">
    <property type="nucleotide sequence ID" value="NZ_JBHRXC010000016.1"/>
</dbReference>
<reference evidence="3" key="1">
    <citation type="journal article" date="2019" name="Int. J. Syst. Evol. Microbiol.">
        <title>The Global Catalogue of Microorganisms (GCM) 10K type strain sequencing project: providing services to taxonomists for standard genome sequencing and annotation.</title>
        <authorList>
            <consortium name="The Broad Institute Genomics Platform"/>
            <consortium name="The Broad Institute Genome Sequencing Center for Infectious Disease"/>
            <person name="Wu L."/>
            <person name="Ma J."/>
        </authorList>
    </citation>
    <scope>NUCLEOTIDE SEQUENCE [LARGE SCALE GENOMIC DNA]</scope>
    <source>
        <strain evidence="3">CCM 8689</strain>
    </source>
</reference>
<accession>A0ABV8NL76</accession>
<dbReference type="InterPro" id="IPR036291">
    <property type="entry name" value="NAD(P)-bd_dom_sf"/>
</dbReference>
<gene>
    <name evidence="2" type="ORF">ACFOUY_06735</name>
</gene>
<dbReference type="Proteomes" id="UP001595792">
    <property type="component" value="Unassembled WGS sequence"/>
</dbReference>
<proteinExistence type="predicted"/>
<keyword evidence="3" id="KW-1185">Reference proteome</keyword>
<protein>
    <submittedName>
        <fullName evidence="2">NAD-dependent epimerase/dehydratase family protein</fullName>
    </submittedName>
</protein>
<evidence type="ECO:0000313" key="3">
    <source>
        <dbReference type="Proteomes" id="UP001595792"/>
    </source>
</evidence>
<dbReference type="PANTHER" id="PTHR43245">
    <property type="entry name" value="BIFUNCTIONAL POLYMYXIN RESISTANCE PROTEIN ARNA"/>
    <property type="match status" value="1"/>
</dbReference>
<dbReference type="InterPro" id="IPR001509">
    <property type="entry name" value="Epimerase_deHydtase"/>
</dbReference>
<dbReference type="InterPro" id="IPR050177">
    <property type="entry name" value="Lipid_A_modif_metabolic_enz"/>
</dbReference>